<dbReference type="GO" id="GO:0000162">
    <property type="term" value="P:L-tryptophan biosynthetic process"/>
    <property type="evidence" value="ECO:0007669"/>
    <property type="project" value="UniProtKB-UniRule"/>
</dbReference>
<dbReference type="NCBIfam" id="NF002298">
    <property type="entry name" value="PRK01222.1-4"/>
    <property type="match status" value="1"/>
</dbReference>
<evidence type="ECO:0000313" key="13">
    <source>
        <dbReference type="Proteomes" id="UP000265509"/>
    </source>
</evidence>
<dbReference type="RefSeq" id="WP_117953292.1">
    <property type="nucleotide sequence ID" value="NZ_QRAN01000004.1"/>
</dbReference>
<dbReference type="SUPFAM" id="SSF51366">
    <property type="entry name" value="Ribulose-phoshate binding barrel"/>
    <property type="match status" value="1"/>
</dbReference>
<dbReference type="GO" id="GO:0004640">
    <property type="term" value="F:phosphoribosylanthranilate isomerase activity"/>
    <property type="evidence" value="ECO:0007669"/>
    <property type="project" value="UniProtKB-UniRule"/>
</dbReference>
<comment type="pathway">
    <text evidence="2 10">Amino-acid biosynthesis; L-tryptophan biosynthesis; L-tryptophan from chorismate: step 3/5.</text>
</comment>
<protein>
    <recommendedName>
        <fullName evidence="5 10">N-(5'-phosphoribosyl)anthranilate isomerase</fullName>
        <shortName evidence="10">PRAI</shortName>
        <ecNumber evidence="4 10">5.3.1.24</ecNumber>
    </recommendedName>
</protein>
<evidence type="ECO:0000256" key="9">
    <source>
        <dbReference type="ARBA" id="ARBA00023235"/>
    </source>
</evidence>
<evidence type="ECO:0000259" key="11">
    <source>
        <dbReference type="Pfam" id="PF00697"/>
    </source>
</evidence>
<keyword evidence="8 10" id="KW-0057">Aromatic amino acid biosynthesis</keyword>
<dbReference type="PANTHER" id="PTHR42894">
    <property type="entry name" value="N-(5'-PHOSPHORIBOSYL)ANTHRANILATE ISOMERASE"/>
    <property type="match status" value="1"/>
</dbReference>
<dbReference type="Proteomes" id="UP000265509">
    <property type="component" value="Unassembled WGS sequence"/>
</dbReference>
<proteinExistence type="inferred from homology"/>
<dbReference type="InterPro" id="IPR011060">
    <property type="entry name" value="RibuloseP-bd_barrel"/>
</dbReference>
<evidence type="ECO:0000256" key="2">
    <source>
        <dbReference type="ARBA" id="ARBA00004664"/>
    </source>
</evidence>
<dbReference type="EMBL" id="QRAN01000004">
    <property type="protein sequence ID" value="RLQ22986.1"/>
    <property type="molecule type" value="Genomic_DNA"/>
</dbReference>
<dbReference type="HAMAP" id="MF_00135">
    <property type="entry name" value="PRAI"/>
    <property type="match status" value="1"/>
</dbReference>
<comment type="similarity">
    <text evidence="3 10">Belongs to the TrpF family.</text>
</comment>
<dbReference type="NCBIfam" id="NF002299">
    <property type="entry name" value="PRK01222.1-6"/>
    <property type="match status" value="1"/>
</dbReference>
<dbReference type="Gene3D" id="3.20.20.70">
    <property type="entry name" value="Aldolase class I"/>
    <property type="match status" value="1"/>
</dbReference>
<dbReference type="FunFam" id="3.20.20.70:FF:000075">
    <property type="entry name" value="Tryptophan biosynthesis protein TRP1"/>
    <property type="match status" value="1"/>
</dbReference>
<dbReference type="EC" id="5.3.1.24" evidence="4 10"/>
<reference evidence="12 13" key="1">
    <citation type="submission" date="2018-07" db="EMBL/GenBank/DDBJ databases">
        <title>Halioglobus sp. genome submission.</title>
        <authorList>
            <person name="Ye M.-Q."/>
            <person name="Du Z.-J."/>
        </authorList>
    </citation>
    <scope>NUCLEOTIDE SEQUENCE [LARGE SCALE GENOMIC DNA]</scope>
    <source>
        <strain evidence="12 13">U0301</strain>
    </source>
</reference>
<keyword evidence="9 10" id="KW-0413">Isomerase</keyword>
<gene>
    <name evidence="10" type="primary">trpF</name>
    <name evidence="12" type="ORF">DWB85_05400</name>
</gene>
<dbReference type="InterPro" id="IPR013785">
    <property type="entry name" value="Aldolase_TIM"/>
</dbReference>
<dbReference type="InterPro" id="IPR001240">
    <property type="entry name" value="PRAI_dom"/>
</dbReference>
<evidence type="ECO:0000256" key="6">
    <source>
        <dbReference type="ARBA" id="ARBA00022605"/>
    </source>
</evidence>
<evidence type="ECO:0000256" key="3">
    <source>
        <dbReference type="ARBA" id="ARBA00007571"/>
    </source>
</evidence>
<comment type="caution">
    <text evidence="12">The sequence shown here is derived from an EMBL/GenBank/DDBJ whole genome shotgun (WGS) entry which is preliminary data.</text>
</comment>
<organism evidence="12 13">
    <name type="scientific">Seongchinamella sediminis</name>
    <dbReference type="NCBI Taxonomy" id="2283635"/>
    <lineage>
        <taxon>Bacteria</taxon>
        <taxon>Pseudomonadati</taxon>
        <taxon>Pseudomonadota</taxon>
        <taxon>Gammaproteobacteria</taxon>
        <taxon>Cellvibrionales</taxon>
        <taxon>Halieaceae</taxon>
        <taxon>Seongchinamella</taxon>
    </lineage>
</organism>
<feature type="domain" description="N-(5'phosphoribosyl) anthranilate isomerase (PRAI)" evidence="11">
    <location>
        <begin position="6"/>
        <end position="201"/>
    </location>
</feature>
<dbReference type="PANTHER" id="PTHR42894:SF1">
    <property type="entry name" value="N-(5'-PHOSPHORIBOSYL)ANTHRANILATE ISOMERASE"/>
    <property type="match status" value="1"/>
</dbReference>
<evidence type="ECO:0000256" key="8">
    <source>
        <dbReference type="ARBA" id="ARBA00023141"/>
    </source>
</evidence>
<evidence type="ECO:0000256" key="7">
    <source>
        <dbReference type="ARBA" id="ARBA00022822"/>
    </source>
</evidence>
<evidence type="ECO:0000256" key="4">
    <source>
        <dbReference type="ARBA" id="ARBA00012572"/>
    </source>
</evidence>
<keyword evidence="6 10" id="KW-0028">Amino-acid biosynthesis</keyword>
<evidence type="ECO:0000313" key="12">
    <source>
        <dbReference type="EMBL" id="RLQ22986.1"/>
    </source>
</evidence>
<dbReference type="OrthoDB" id="9796196at2"/>
<evidence type="ECO:0000256" key="1">
    <source>
        <dbReference type="ARBA" id="ARBA00001164"/>
    </source>
</evidence>
<sequence>MAPTRIKICGITRPEDALAAIDAGADALGLVFYANSARAVTAMQAADIAAVVPPFVTLVSLFVNAEADTVADVVSRLPVGLIQFHGDEDAAFCASFERPWIKALRVRSDTDVATASRAYAGGSGILLDAWQEGVPGGTGKTFDWRLAVQEQSLPLVLAGGLTPENVGDAITRVKPWAVDVSGGVESTPGIKDSEKIKRFVAAVRAADRQRLED</sequence>
<evidence type="ECO:0000256" key="5">
    <source>
        <dbReference type="ARBA" id="ARBA00022272"/>
    </source>
</evidence>
<dbReference type="UniPathway" id="UPA00035">
    <property type="reaction ID" value="UER00042"/>
</dbReference>
<comment type="catalytic activity">
    <reaction evidence="1 10">
        <text>N-(5-phospho-beta-D-ribosyl)anthranilate = 1-(2-carboxyphenylamino)-1-deoxy-D-ribulose 5-phosphate</text>
        <dbReference type="Rhea" id="RHEA:21540"/>
        <dbReference type="ChEBI" id="CHEBI:18277"/>
        <dbReference type="ChEBI" id="CHEBI:58613"/>
        <dbReference type="EC" id="5.3.1.24"/>
    </reaction>
</comment>
<accession>A0A3L7E0F5</accession>
<keyword evidence="7 10" id="KW-0822">Tryptophan biosynthesis</keyword>
<dbReference type="InterPro" id="IPR044643">
    <property type="entry name" value="TrpF_fam"/>
</dbReference>
<dbReference type="CDD" id="cd00405">
    <property type="entry name" value="PRAI"/>
    <property type="match status" value="1"/>
</dbReference>
<evidence type="ECO:0000256" key="10">
    <source>
        <dbReference type="HAMAP-Rule" id="MF_00135"/>
    </source>
</evidence>
<name>A0A3L7E0F5_9GAMM</name>
<dbReference type="AlphaFoldDB" id="A0A3L7E0F5"/>
<keyword evidence="13" id="KW-1185">Reference proteome</keyword>
<dbReference type="Pfam" id="PF00697">
    <property type="entry name" value="PRAI"/>
    <property type="match status" value="1"/>
</dbReference>